<dbReference type="Proteomes" id="UP001374535">
    <property type="component" value="Chromosome 4"/>
</dbReference>
<evidence type="ECO:0000313" key="1">
    <source>
        <dbReference type="EMBL" id="WVZ15074.1"/>
    </source>
</evidence>
<dbReference type="AlphaFoldDB" id="A0AAQ3NS82"/>
<evidence type="ECO:0000313" key="2">
    <source>
        <dbReference type="Proteomes" id="UP001374535"/>
    </source>
</evidence>
<name>A0AAQ3NS82_VIGMU</name>
<accession>A0AAQ3NS82</accession>
<reference evidence="1 2" key="1">
    <citation type="journal article" date="2023" name="Life. Sci Alliance">
        <title>Evolutionary insights into 3D genome organization and epigenetic landscape of Vigna mungo.</title>
        <authorList>
            <person name="Junaid A."/>
            <person name="Singh B."/>
            <person name="Bhatia S."/>
        </authorList>
    </citation>
    <scope>NUCLEOTIDE SEQUENCE [LARGE SCALE GENOMIC DNA]</scope>
    <source>
        <strain evidence="1">Urdbean</strain>
    </source>
</reference>
<protein>
    <submittedName>
        <fullName evidence="1">Uncharacterized protein</fullName>
    </submittedName>
</protein>
<dbReference type="EMBL" id="CP144697">
    <property type="protein sequence ID" value="WVZ15074.1"/>
    <property type="molecule type" value="Genomic_DNA"/>
</dbReference>
<proteinExistence type="predicted"/>
<gene>
    <name evidence="1" type="ORF">V8G54_012640</name>
</gene>
<organism evidence="1 2">
    <name type="scientific">Vigna mungo</name>
    <name type="common">Black gram</name>
    <name type="synonym">Phaseolus mungo</name>
    <dbReference type="NCBI Taxonomy" id="3915"/>
    <lineage>
        <taxon>Eukaryota</taxon>
        <taxon>Viridiplantae</taxon>
        <taxon>Streptophyta</taxon>
        <taxon>Embryophyta</taxon>
        <taxon>Tracheophyta</taxon>
        <taxon>Spermatophyta</taxon>
        <taxon>Magnoliopsida</taxon>
        <taxon>eudicotyledons</taxon>
        <taxon>Gunneridae</taxon>
        <taxon>Pentapetalae</taxon>
        <taxon>rosids</taxon>
        <taxon>fabids</taxon>
        <taxon>Fabales</taxon>
        <taxon>Fabaceae</taxon>
        <taxon>Papilionoideae</taxon>
        <taxon>50 kb inversion clade</taxon>
        <taxon>NPAAA clade</taxon>
        <taxon>indigoferoid/millettioid clade</taxon>
        <taxon>Phaseoleae</taxon>
        <taxon>Vigna</taxon>
    </lineage>
</organism>
<keyword evidence="2" id="KW-1185">Reference proteome</keyword>
<sequence>METPLVSQKFTSESDYSAVKRLKDVKFVLWTETVKIWKIALPVALTHLFQFLTNSSTSIYAGHLGDIQLSSISVSQVWYVICTGNTLWPSFWSRADCFYLHLCSKVMDYTHHHLYNPVACLCICHTIVEVARPR</sequence>